<dbReference type="Proteomes" id="UP001174909">
    <property type="component" value="Unassembled WGS sequence"/>
</dbReference>
<accession>A0AA35TMV0</accession>
<dbReference type="Pfam" id="PF17045">
    <property type="entry name" value="CEP63"/>
    <property type="match status" value="1"/>
</dbReference>
<sequence>PWFLRRAKFDSSIFCPQPARDRTLRESVCESKSNSRRGEMATRQTDLLAVLQKSARNGTLLSSCEPEVRELMHQIDVLISGKQAEWAGQWTGLETQLREKERELGAVRHTLWQKDTELAQVNEKYEQLKARRQHKYSSLQGVSARKTSEEILQLRQDKQVLEETKAHLEEERTVLEGQLNLAKLETTALQETCAALEGEVKFCRSQLEQKDTLVAAIEQSHSVRGKQLQAQLKRSQELAEARALALQKVHGELEEKRREAEVASAEVLSLNSQLSHSQASVRQLRGKYAELQGQVQNLEDQLKVTGTQLSQREHSVRLLQESTQKKDKLIKSLGGRKAQVSEVSRLKQELSHAHSQLQTQSQRERELREELTSLQQR</sequence>
<evidence type="ECO:0000259" key="3">
    <source>
        <dbReference type="Pfam" id="PF17045"/>
    </source>
</evidence>
<evidence type="ECO:0000313" key="4">
    <source>
        <dbReference type="EMBL" id="CAI8051200.1"/>
    </source>
</evidence>
<feature type="compositionally biased region" description="Basic and acidic residues" evidence="2">
    <location>
        <begin position="362"/>
        <end position="371"/>
    </location>
</feature>
<feature type="domain" description="CEP63/Deup1 N-terminal" evidence="3">
    <location>
        <begin position="61"/>
        <end position="136"/>
    </location>
</feature>
<protein>
    <submittedName>
        <fullName evidence="4">Centrosomal protein of 63 kDa</fullName>
    </submittedName>
</protein>
<keyword evidence="5" id="KW-1185">Reference proteome</keyword>
<reference evidence="4" key="1">
    <citation type="submission" date="2023-03" db="EMBL/GenBank/DDBJ databases">
        <authorList>
            <person name="Steffen K."/>
            <person name="Cardenas P."/>
        </authorList>
    </citation>
    <scope>NUCLEOTIDE SEQUENCE</scope>
</reference>
<name>A0AA35TMV0_GEOBA</name>
<evidence type="ECO:0000256" key="2">
    <source>
        <dbReference type="SAM" id="MobiDB-lite"/>
    </source>
</evidence>
<dbReference type="InterPro" id="IPR031470">
    <property type="entry name" value="CEP63/Deup1_N"/>
</dbReference>
<evidence type="ECO:0000313" key="5">
    <source>
        <dbReference type="Proteomes" id="UP001174909"/>
    </source>
</evidence>
<organism evidence="4 5">
    <name type="scientific">Geodia barretti</name>
    <name type="common">Barrett's horny sponge</name>
    <dbReference type="NCBI Taxonomy" id="519541"/>
    <lineage>
        <taxon>Eukaryota</taxon>
        <taxon>Metazoa</taxon>
        <taxon>Porifera</taxon>
        <taxon>Demospongiae</taxon>
        <taxon>Heteroscleromorpha</taxon>
        <taxon>Tetractinellida</taxon>
        <taxon>Astrophorina</taxon>
        <taxon>Geodiidae</taxon>
        <taxon>Geodia</taxon>
    </lineage>
</organism>
<gene>
    <name evidence="4" type="ORF">GBAR_LOCUS28041</name>
</gene>
<dbReference type="AlphaFoldDB" id="A0AA35TMV0"/>
<feature type="region of interest" description="Disordered" evidence="2">
    <location>
        <begin position="344"/>
        <end position="377"/>
    </location>
</feature>
<feature type="coiled-coil region" evidence="1">
    <location>
        <begin position="246"/>
        <end position="308"/>
    </location>
</feature>
<comment type="caution">
    <text evidence="4">The sequence shown here is derived from an EMBL/GenBank/DDBJ whole genome shotgun (WGS) entry which is preliminary data.</text>
</comment>
<feature type="non-terminal residue" evidence="4">
    <location>
        <position position="1"/>
    </location>
</feature>
<keyword evidence="1" id="KW-0175">Coiled coil</keyword>
<dbReference type="EMBL" id="CASHTH010003906">
    <property type="protein sequence ID" value="CAI8051200.1"/>
    <property type="molecule type" value="Genomic_DNA"/>
</dbReference>
<proteinExistence type="predicted"/>
<evidence type="ECO:0000256" key="1">
    <source>
        <dbReference type="SAM" id="Coils"/>
    </source>
</evidence>
<feature type="coiled-coil region" evidence="1">
    <location>
        <begin position="111"/>
        <end position="185"/>
    </location>
</feature>